<feature type="region of interest" description="Disordered" evidence="1">
    <location>
        <begin position="250"/>
        <end position="269"/>
    </location>
</feature>
<reference evidence="2 3" key="1">
    <citation type="submission" date="2014-04" db="EMBL/GenBank/DDBJ databases">
        <authorList>
            <consortium name="DOE Joint Genome Institute"/>
            <person name="Kuo A."/>
            <person name="Ruytinx J."/>
            <person name="Rineau F."/>
            <person name="Colpaert J."/>
            <person name="Kohler A."/>
            <person name="Nagy L.G."/>
            <person name="Floudas D."/>
            <person name="Copeland A."/>
            <person name="Barry K.W."/>
            <person name="Cichocki N."/>
            <person name="Veneault-Fourrey C."/>
            <person name="LaButti K."/>
            <person name="Lindquist E.A."/>
            <person name="Lipzen A."/>
            <person name="Lundell T."/>
            <person name="Morin E."/>
            <person name="Murat C."/>
            <person name="Sun H."/>
            <person name="Tunlid A."/>
            <person name="Henrissat B."/>
            <person name="Grigoriev I.V."/>
            <person name="Hibbett D.S."/>
            <person name="Martin F."/>
            <person name="Nordberg H.P."/>
            <person name="Cantor M.N."/>
            <person name="Hua S.X."/>
        </authorList>
    </citation>
    <scope>NUCLEOTIDE SEQUENCE [LARGE SCALE GENOMIC DNA]</scope>
    <source>
        <strain evidence="2 3">UH-Slu-Lm8-n1</strain>
    </source>
</reference>
<feature type="region of interest" description="Disordered" evidence="1">
    <location>
        <begin position="123"/>
        <end position="169"/>
    </location>
</feature>
<reference evidence="3" key="2">
    <citation type="submission" date="2015-01" db="EMBL/GenBank/DDBJ databases">
        <title>Evolutionary Origins and Diversification of the Mycorrhizal Mutualists.</title>
        <authorList>
            <consortium name="DOE Joint Genome Institute"/>
            <consortium name="Mycorrhizal Genomics Consortium"/>
            <person name="Kohler A."/>
            <person name="Kuo A."/>
            <person name="Nagy L.G."/>
            <person name="Floudas D."/>
            <person name="Copeland A."/>
            <person name="Barry K.W."/>
            <person name="Cichocki N."/>
            <person name="Veneault-Fourrey C."/>
            <person name="LaButti K."/>
            <person name="Lindquist E.A."/>
            <person name="Lipzen A."/>
            <person name="Lundell T."/>
            <person name="Morin E."/>
            <person name="Murat C."/>
            <person name="Riley R."/>
            <person name="Ohm R."/>
            <person name="Sun H."/>
            <person name="Tunlid A."/>
            <person name="Henrissat B."/>
            <person name="Grigoriev I.V."/>
            <person name="Hibbett D.S."/>
            <person name="Martin F."/>
        </authorList>
    </citation>
    <scope>NUCLEOTIDE SEQUENCE [LARGE SCALE GENOMIC DNA]</scope>
    <source>
        <strain evidence="3">UH-Slu-Lm8-n1</strain>
    </source>
</reference>
<proteinExistence type="predicted"/>
<protein>
    <submittedName>
        <fullName evidence="2">Unplaced genomic scaffold CY34scaffold_184, whole genome shotgun sequence</fullName>
    </submittedName>
</protein>
<feature type="region of interest" description="Disordered" evidence="1">
    <location>
        <begin position="1"/>
        <end position="20"/>
    </location>
</feature>
<accession>A0A0D0AEJ2</accession>
<name>A0A0D0AEJ2_9AGAM</name>
<evidence type="ECO:0000313" key="2">
    <source>
        <dbReference type="EMBL" id="KIK40121.1"/>
    </source>
</evidence>
<evidence type="ECO:0000313" key="3">
    <source>
        <dbReference type="Proteomes" id="UP000054485"/>
    </source>
</evidence>
<dbReference type="InParanoid" id="A0A0D0AEJ2"/>
<keyword evidence="3" id="KW-1185">Reference proteome</keyword>
<dbReference type="AlphaFoldDB" id="A0A0D0AEJ2"/>
<dbReference type="HOGENOM" id="CLU_943908_0_0_1"/>
<dbReference type="Proteomes" id="UP000054485">
    <property type="component" value="Unassembled WGS sequence"/>
</dbReference>
<dbReference type="EMBL" id="KN835315">
    <property type="protein sequence ID" value="KIK40121.1"/>
    <property type="molecule type" value="Genomic_DNA"/>
</dbReference>
<dbReference type="OrthoDB" id="2676460at2759"/>
<sequence length="295" mass="32833">MMKSLLSKNNTGGSVEAAPPTFKTPRLLSGRYLSVLWSGSAATHEDQTYEDKTTARKYNDAYNGRSVGGETLQIIPVTQGSDETPSDIRFQHDPDINAKAAFQRSQSSVSIALATLAKHCQPQLGRKTKTKRQFSSLEQESPPKITRKRPRFTSWGRPRQEDVPLSQLTDALVPSDAQSSYMPSDMHAQDKKITEDPCDSEIRDAFPPSVSRVSVKRPKTAYRVSLASIPEERRSFWLTRPLRTDILAQGDLQPATSPPSHSQSPPTPAVRFSSVYASCFARPQRQPSVIHWKLP</sequence>
<evidence type="ECO:0000256" key="1">
    <source>
        <dbReference type="SAM" id="MobiDB-lite"/>
    </source>
</evidence>
<feature type="compositionally biased region" description="Low complexity" evidence="1">
    <location>
        <begin position="253"/>
        <end position="264"/>
    </location>
</feature>
<organism evidence="2 3">
    <name type="scientific">Suillus luteus UH-Slu-Lm8-n1</name>
    <dbReference type="NCBI Taxonomy" id="930992"/>
    <lineage>
        <taxon>Eukaryota</taxon>
        <taxon>Fungi</taxon>
        <taxon>Dikarya</taxon>
        <taxon>Basidiomycota</taxon>
        <taxon>Agaricomycotina</taxon>
        <taxon>Agaricomycetes</taxon>
        <taxon>Agaricomycetidae</taxon>
        <taxon>Boletales</taxon>
        <taxon>Suillineae</taxon>
        <taxon>Suillaceae</taxon>
        <taxon>Suillus</taxon>
    </lineage>
</organism>
<feature type="compositionally biased region" description="Polar residues" evidence="1">
    <location>
        <begin position="1"/>
        <end position="13"/>
    </location>
</feature>
<gene>
    <name evidence="2" type="ORF">CY34DRAFT_285956</name>
</gene>